<evidence type="ECO:0000313" key="1">
    <source>
        <dbReference type="EMBL" id="MBX41379.1"/>
    </source>
</evidence>
<protein>
    <submittedName>
        <fullName evidence="1">Uncharacterized protein</fullName>
    </submittedName>
</protein>
<name>A0A2P2NG03_RHIMU</name>
<reference evidence="1" key="1">
    <citation type="submission" date="2018-02" db="EMBL/GenBank/DDBJ databases">
        <title>Rhizophora mucronata_Transcriptome.</title>
        <authorList>
            <person name="Meera S.P."/>
            <person name="Sreeshan A."/>
            <person name="Augustine A."/>
        </authorList>
    </citation>
    <scope>NUCLEOTIDE SEQUENCE</scope>
    <source>
        <tissue evidence="1">Leaf</tissue>
    </source>
</reference>
<dbReference type="AlphaFoldDB" id="A0A2P2NG03"/>
<organism evidence="1">
    <name type="scientific">Rhizophora mucronata</name>
    <name type="common">Asiatic mangrove</name>
    <dbReference type="NCBI Taxonomy" id="61149"/>
    <lineage>
        <taxon>Eukaryota</taxon>
        <taxon>Viridiplantae</taxon>
        <taxon>Streptophyta</taxon>
        <taxon>Embryophyta</taxon>
        <taxon>Tracheophyta</taxon>
        <taxon>Spermatophyta</taxon>
        <taxon>Magnoliopsida</taxon>
        <taxon>eudicotyledons</taxon>
        <taxon>Gunneridae</taxon>
        <taxon>Pentapetalae</taxon>
        <taxon>rosids</taxon>
        <taxon>fabids</taxon>
        <taxon>Malpighiales</taxon>
        <taxon>Rhizophoraceae</taxon>
        <taxon>Rhizophora</taxon>
    </lineage>
</organism>
<sequence length="36" mass="4209">MKNILKKESKIKKHIKVIRIEEMGTTLCQLNNAKVK</sequence>
<proteinExistence type="predicted"/>
<accession>A0A2P2NG03</accession>
<dbReference type="EMBL" id="GGEC01060895">
    <property type="protein sequence ID" value="MBX41379.1"/>
    <property type="molecule type" value="Transcribed_RNA"/>
</dbReference>